<gene>
    <name evidence="1" type="ORF">I4F81_011116</name>
</gene>
<evidence type="ECO:0000313" key="1">
    <source>
        <dbReference type="EMBL" id="KAK1868631.1"/>
    </source>
</evidence>
<proteinExistence type="predicted"/>
<keyword evidence="2" id="KW-1185">Reference proteome</keyword>
<protein>
    <submittedName>
        <fullName evidence="1">Uncharacterized protein</fullName>
    </submittedName>
</protein>
<organism evidence="1 2">
    <name type="scientific">Pyropia yezoensis</name>
    <name type="common">Susabi-nori</name>
    <name type="synonym">Porphyra yezoensis</name>
    <dbReference type="NCBI Taxonomy" id="2788"/>
    <lineage>
        <taxon>Eukaryota</taxon>
        <taxon>Rhodophyta</taxon>
        <taxon>Bangiophyceae</taxon>
        <taxon>Bangiales</taxon>
        <taxon>Bangiaceae</taxon>
        <taxon>Pyropia</taxon>
    </lineage>
</organism>
<dbReference type="Proteomes" id="UP000798662">
    <property type="component" value="Chromosome 3"/>
</dbReference>
<dbReference type="EMBL" id="CM020620">
    <property type="protein sequence ID" value="KAK1868631.1"/>
    <property type="molecule type" value="Genomic_DNA"/>
</dbReference>
<name>A0ACC3CF63_PYRYE</name>
<comment type="caution">
    <text evidence="1">The sequence shown here is derived from an EMBL/GenBank/DDBJ whole genome shotgun (WGS) entry which is preliminary data.</text>
</comment>
<sequence length="736" mass="75713">MVAVAVAARALPGVPPREAGWGGGGGWGSGGGGRSGRGLRPSTVDARVCLRRDRFVRAGARRGLRRPPPPTPPHPPPPPPRARLARSRVGCHAVGARGAPAPCVGEAGPFGRCAGDPVAAAAEHRLAPLPPPTAGCHRCGAPRRGERGRAGGGGPLVCTVPRAAPPPHLRRPAPPPPTVRCGRRCGAVYISRGRCGGPTLPVSPGPSAVALHAASDWQLGFFSLFLSHPSHIPSLPHLPPPPPPPHPSPLSSLVMSSFARRPGGGGAVAAAALAVLATAAAVVSRAAAHGLLTGAPQRGVVNGSEFAPDVEKVDGGPQDYTPHFPAGDKGGGLGAGYLSQLSVVNSREGGTWTPFTPSTPGYVWKAGVCGDALSGPGAGDHLRGGRFYGNATITRTYTAGGTLSMGMYMVAEHGGYTVLHVCDVAKCGGDVSAECFANGHCTVLERAPEAEAPGCAAGTRGDCAPVDPDHPDRWYMPCPTTLHSPIRLGGDETAVFRLPAGLACEHCVLHWYWVAANLCNPPGVTDYFTGPNAPYWTASCTPDQGGYKPLIPACGKVVPEEYLACADIRIEGSGGGGGGGGDWGAEVVVTPSPAPEATAESSYSRLPQSSVTAASEVTSFPSSDGGGRLRLFVEGWEPFDVPIGTDGVTDLTVPADSRLTFEAIPGVPVPAGTRVRFSIDGAAVWAEYAAPYFFYGNDGDSIRYWRAADVIWGRAFTLEVSAGDARFAARLRLWTA</sequence>
<reference evidence="1" key="1">
    <citation type="submission" date="2019-11" db="EMBL/GenBank/DDBJ databases">
        <title>Nori genome reveals adaptations in red seaweeds to the harsh intertidal environment.</title>
        <authorList>
            <person name="Wang D."/>
            <person name="Mao Y."/>
        </authorList>
    </citation>
    <scope>NUCLEOTIDE SEQUENCE</scope>
    <source>
        <tissue evidence="1">Gametophyte</tissue>
    </source>
</reference>
<accession>A0ACC3CF63</accession>
<evidence type="ECO:0000313" key="2">
    <source>
        <dbReference type="Proteomes" id="UP000798662"/>
    </source>
</evidence>